<evidence type="ECO:0000256" key="2">
    <source>
        <dbReference type="ARBA" id="ARBA00004496"/>
    </source>
</evidence>
<sequence length="688" mass="78104">MRNEPPKRYTVTAALPYANGPVHIGHLAGVYIPADIYVRYLRLRERDVLFVCGSDEHGVPITFRAQKEGITPQQAVDQYHKMIKEAFQDFGISFDMYSRTSNATHHETASAFFRKMYEQGNFTEKFSDQYFDAKANQFLTDRFIQGTCPVCSFPNAYGDQCENCGSTLSPDELINPVSMLSGEKPVLKATKHWYLPLDQYEDWLREWILEGHKEWKTNVYGQCKSWIDGGLHPRPMTRDLDWGIPVPVEGAEGKVLYVWFDAPIGYISSTKDYFKEKVQNSTGEEWKPYWQSNDTQLVHFIGKDNIVFHCIIFPIMLKAHGDYILPENVPANEFLNLEGNKISTSRNWAVWLHEYLQAFPGKQDVLRYVLCANAPETKDNDFTWKDFQNRNNNELVGNLGNFVNRVMVLTHKFFSGNVPIRGKLFDIDHNLIKELQEFPEKIAASIENYRFREALSLLMDLSRAGNKYLADTAPWNLIKTDEARVQTILNLGLQVAANLAIVMEPFLPFSACKLYGMLNLDSYKWANAGSIDLLSDGHPLKEAQLLFDKIEDAPVEAQVQKLLNTKTANELANKKLPPAKPEINFDDFTKLDIRIATIQAAELVPKTKKLLKLTLNTGLDTRTVVSGIAEHYKPEEIIGRQVCLLANLAPRDIKGIQSQGMILMAEDKDGSLSFVNPEKVIVNGGTVS</sequence>
<accession>A0A6C0GJK8</accession>
<dbReference type="EMBL" id="CP048222">
    <property type="protein sequence ID" value="QHT68226.1"/>
    <property type="molecule type" value="Genomic_DNA"/>
</dbReference>
<evidence type="ECO:0000256" key="16">
    <source>
        <dbReference type="HAMAP-Rule" id="MF_00098"/>
    </source>
</evidence>
<dbReference type="InterPro" id="IPR002547">
    <property type="entry name" value="tRNA-bd_dom"/>
</dbReference>
<comment type="subunit">
    <text evidence="4 16">Homodimer.</text>
</comment>
<evidence type="ECO:0000313" key="19">
    <source>
        <dbReference type="Proteomes" id="UP000480178"/>
    </source>
</evidence>
<evidence type="ECO:0000256" key="11">
    <source>
        <dbReference type="ARBA" id="ARBA00022840"/>
    </source>
</evidence>
<evidence type="ECO:0000256" key="5">
    <source>
        <dbReference type="ARBA" id="ARBA00022490"/>
    </source>
</evidence>
<dbReference type="SUPFAM" id="SSF50249">
    <property type="entry name" value="Nucleic acid-binding proteins"/>
    <property type="match status" value="1"/>
</dbReference>
<evidence type="ECO:0000256" key="15">
    <source>
        <dbReference type="ARBA" id="ARBA00047364"/>
    </source>
</evidence>
<dbReference type="Pfam" id="PF09334">
    <property type="entry name" value="tRNA-synt_1g"/>
    <property type="match status" value="1"/>
</dbReference>
<comment type="function">
    <text evidence="1 16">Is required not only for elongation of protein synthesis but also for the initiation of all mRNA translation through initiator tRNA(fMet) aminoacylation.</text>
</comment>
<feature type="short sequence motif" description="'KMSKS' region" evidence="16">
    <location>
        <begin position="341"/>
        <end position="345"/>
    </location>
</feature>
<dbReference type="SUPFAM" id="SSF47323">
    <property type="entry name" value="Anticodon-binding domain of a subclass of class I aminoacyl-tRNA synthetases"/>
    <property type="match status" value="1"/>
</dbReference>
<comment type="similarity">
    <text evidence="3 16">Belongs to the class-I aminoacyl-tRNA synthetase family. MetG type 1 subfamily.</text>
</comment>
<dbReference type="InterPro" id="IPR001412">
    <property type="entry name" value="aa-tRNA-synth_I_CS"/>
</dbReference>
<dbReference type="AlphaFoldDB" id="A0A6C0GJK8"/>
<keyword evidence="11 16" id="KW-0067">ATP-binding</keyword>
<feature type="binding site" evidence="16">
    <location>
        <position position="161"/>
    </location>
    <ligand>
        <name>Zn(2+)</name>
        <dbReference type="ChEBI" id="CHEBI:29105"/>
    </ligand>
</feature>
<evidence type="ECO:0000256" key="9">
    <source>
        <dbReference type="ARBA" id="ARBA00022741"/>
    </source>
</evidence>
<dbReference type="InterPro" id="IPR033911">
    <property type="entry name" value="MetRS_core"/>
</dbReference>
<evidence type="ECO:0000256" key="3">
    <source>
        <dbReference type="ARBA" id="ARBA00008258"/>
    </source>
</evidence>
<evidence type="ECO:0000313" key="18">
    <source>
        <dbReference type="EMBL" id="QHT68226.1"/>
    </source>
</evidence>
<dbReference type="InterPro" id="IPR015413">
    <property type="entry name" value="Methionyl/Leucyl_tRNA_Synth"/>
</dbReference>
<dbReference type="Gene3D" id="3.40.50.620">
    <property type="entry name" value="HUPs"/>
    <property type="match status" value="1"/>
</dbReference>
<dbReference type="InterPro" id="IPR004495">
    <property type="entry name" value="Met-tRNA-synth_bsu_C"/>
</dbReference>
<dbReference type="Pfam" id="PF01588">
    <property type="entry name" value="tRNA_bind"/>
    <property type="match status" value="1"/>
</dbReference>
<dbReference type="NCBIfam" id="NF001100">
    <property type="entry name" value="PRK00133.1"/>
    <property type="match status" value="1"/>
</dbReference>
<gene>
    <name evidence="16 18" type="primary">metG</name>
    <name evidence="18" type="ORF">GXP67_17040</name>
</gene>
<evidence type="ECO:0000256" key="12">
    <source>
        <dbReference type="ARBA" id="ARBA00022884"/>
    </source>
</evidence>
<name>A0A6C0GJK8_9BACT</name>
<reference evidence="18 19" key="1">
    <citation type="submission" date="2020-01" db="EMBL/GenBank/DDBJ databases">
        <authorList>
            <person name="Kim M.K."/>
        </authorList>
    </citation>
    <scope>NUCLEOTIDE SEQUENCE [LARGE SCALE GENOMIC DNA]</scope>
    <source>
        <strain evidence="18 19">172606-1</strain>
    </source>
</reference>
<protein>
    <recommendedName>
        <fullName evidence="16">Methionine--tRNA ligase</fullName>
        <ecNumber evidence="16">6.1.1.10</ecNumber>
    </recommendedName>
    <alternativeName>
        <fullName evidence="16">Methionyl-tRNA synthetase</fullName>
        <shortName evidence="16">MetRS</shortName>
    </alternativeName>
</protein>
<dbReference type="NCBIfam" id="TIGR00398">
    <property type="entry name" value="metG"/>
    <property type="match status" value="1"/>
</dbReference>
<dbReference type="FunFam" id="2.40.50.140:FF:000042">
    <property type="entry name" value="Methionine--tRNA ligase"/>
    <property type="match status" value="1"/>
</dbReference>
<dbReference type="GO" id="GO:0006431">
    <property type="term" value="P:methionyl-tRNA aminoacylation"/>
    <property type="evidence" value="ECO:0007669"/>
    <property type="project" value="UniProtKB-UniRule"/>
</dbReference>
<keyword evidence="12 16" id="KW-0694">RNA-binding</keyword>
<dbReference type="SUPFAM" id="SSF52374">
    <property type="entry name" value="Nucleotidylyl transferase"/>
    <property type="match status" value="1"/>
</dbReference>
<keyword evidence="19" id="KW-1185">Reference proteome</keyword>
<dbReference type="Gene3D" id="2.40.50.140">
    <property type="entry name" value="Nucleic acid-binding proteins"/>
    <property type="match status" value="1"/>
</dbReference>
<evidence type="ECO:0000256" key="14">
    <source>
        <dbReference type="ARBA" id="ARBA00023146"/>
    </source>
</evidence>
<proteinExistence type="inferred from homology"/>
<dbReference type="PROSITE" id="PS50886">
    <property type="entry name" value="TRBD"/>
    <property type="match status" value="1"/>
</dbReference>
<dbReference type="CDD" id="cd07957">
    <property type="entry name" value="Anticodon_Ia_Met"/>
    <property type="match status" value="1"/>
</dbReference>
<dbReference type="PROSITE" id="PS00178">
    <property type="entry name" value="AA_TRNA_LIGASE_I"/>
    <property type="match status" value="1"/>
</dbReference>
<dbReference type="NCBIfam" id="TIGR00399">
    <property type="entry name" value="metG_C_term"/>
    <property type="match status" value="1"/>
</dbReference>
<evidence type="ECO:0000256" key="7">
    <source>
        <dbReference type="ARBA" id="ARBA00022598"/>
    </source>
</evidence>
<evidence type="ECO:0000256" key="8">
    <source>
        <dbReference type="ARBA" id="ARBA00022723"/>
    </source>
</evidence>
<keyword evidence="5 16" id="KW-0963">Cytoplasm</keyword>
<dbReference type="GO" id="GO:0046872">
    <property type="term" value="F:metal ion binding"/>
    <property type="evidence" value="ECO:0007669"/>
    <property type="project" value="UniProtKB-KW"/>
</dbReference>
<keyword evidence="8 16" id="KW-0479">Metal-binding</keyword>
<dbReference type="Proteomes" id="UP000480178">
    <property type="component" value="Chromosome"/>
</dbReference>
<feature type="short sequence motif" description="'HIGH' region" evidence="16">
    <location>
        <begin position="16"/>
        <end position="26"/>
    </location>
</feature>
<dbReference type="InterPro" id="IPR009080">
    <property type="entry name" value="tRNAsynth_Ia_anticodon-bd"/>
</dbReference>
<evidence type="ECO:0000256" key="4">
    <source>
        <dbReference type="ARBA" id="ARBA00011738"/>
    </source>
</evidence>
<keyword evidence="6 16" id="KW-0820">tRNA-binding</keyword>
<evidence type="ECO:0000259" key="17">
    <source>
        <dbReference type="PROSITE" id="PS50886"/>
    </source>
</evidence>
<feature type="domain" description="TRNA-binding" evidence="17">
    <location>
        <begin position="587"/>
        <end position="688"/>
    </location>
</feature>
<keyword evidence="7 16" id="KW-0436">Ligase</keyword>
<dbReference type="InterPro" id="IPR014729">
    <property type="entry name" value="Rossmann-like_a/b/a_fold"/>
</dbReference>
<keyword evidence="13 16" id="KW-0648">Protein biosynthesis</keyword>
<evidence type="ECO:0000256" key="1">
    <source>
        <dbReference type="ARBA" id="ARBA00003314"/>
    </source>
</evidence>
<organism evidence="18 19">
    <name type="scientific">Rhodocytophaga rosea</name>
    <dbReference type="NCBI Taxonomy" id="2704465"/>
    <lineage>
        <taxon>Bacteria</taxon>
        <taxon>Pseudomonadati</taxon>
        <taxon>Bacteroidota</taxon>
        <taxon>Cytophagia</taxon>
        <taxon>Cytophagales</taxon>
        <taxon>Rhodocytophagaceae</taxon>
        <taxon>Rhodocytophaga</taxon>
    </lineage>
</organism>
<comment type="cofactor">
    <cofactor evidence="16">
        <name>Zn(2+)</name>
        <dbReference type="ChEBI" id="CHEBI:29105"/>
    </cofactor>
    <text evidence="16">Binds 1 zinc ion per subunit.</text>
</comment>
<dbReference type="Gene3D" id="2.20.28.20">
    <property type="entry name" value="Methionyl-tRNA synthetase, Zn-domain"/>
    <property type="match status" value="1"/>
</dbReference>
<evidence type="ECO:0000256" key="10">
    <source>
        <dbReference type="ARBA" id="ARBA00022833"/>
    </source>
</evidence>
<dbReference type="GO" id="GO:0000049">
    <property type="term" value="F:tRNA binding"/>
    <property type="evidence" value="ECO:0007669"/>
    <property type="project" value="UniProtKB-UniRule"/>
</dbReference>
<feature type="binding site" evidence="16">
    <location>
        <position position="164"/>
    </location>
    <ligand>
        <name>Zn(2+)</name>
        <dbReference type="ChEBI" id="CHEBI:29105"/>
    </ligand>
</feature>
<dbReference type="InterPro" id="IPR014758">
    <property type="entry name" value="Met-tRNA_synth"/>
</dbReference>
<comment type="subcellular location">
    <subcellularLocation>
        <location evidence="2 16">Cytoplasm</location>
    </subcellularLocation>
</comment>
<dbReference type="GO" id="GO:0004825">
    <property type="term" value="F:methionine-tRNA ligase activity"/>
    <property type="evidence" value="ECO:0007669"/>
    <property type="project" value="UniProtKB-UniRule"/>
</dbReference>
<dbReference type="HAMAP" id="MF_00098">
    <property type="entry name" value="Met_tRNA_synth_type1"/>
    <property type="match status" value="1"/>
</dbReference>
<dbReference type="GO" id="GO:0005829">
    <property type="term" value="C:cytosol"/>
    <property type="evidence" value="ECO:0007669"/>
    <property type="project" value="TreeGrafter"/>
</dbReference>
<dbReference type="SUPFAM" id="SSF57770">
    <property type="entry name" value="Methionyl-tRNA synthetase (MetRS), Zn-domain"/>
    <property type="match status" value="1"/>
</dbReference>
<dbReference type="PANTHER" id="PTHR45765:SF1">
    <property type="entry name" value="METHIONINE--TRNA LIGASE, CYTOPLASMIC"/>
    <property type="match status" value="1"/>
</dbReference>
<dbReference type="InterPro" id="IPR041872">
    <property type="entry name" value="Anticodon_Met"/>
</dbReference>
<dbReference type="InterPro" id="IPR023458">
    <property type="entry name" value="Met-tRNA_ligase_1"/>
</dbReference>
<dbReference type="FunFam" id="2.20.28.20:FF:000001">
    <property type="entry name" value="Methionine--tRNA ligase"/>
    <property type="match status" value="1"/>
</dbReference>
<keyword evidence="14 16" id="KW-0030">Aminoacyl-tRNA synthetase</keyword>
<dbReference type="InterPro" id="IPR012340">
    <property type="entry name" value="NA-bd_OB-fold"/>
</dbReference>
<keyword evidence="10 16" id="KW-0862">Zinc</keyword>
<evidence type="ECO:0000256" key="6">
    <source>
        <dbReference type="ARBA" id="ARBA00022555"/>
    </source>
</evidence>
<feature type="binding site" evidence="16">
    <location>
        <position position="151"/>
    </location>
    <ligand>
        <name>Zn(2+)</name>
        <dbReference type="ChEBI" id="CHEBI:29105"/>
    </ligand>
</feature>
<comment type="catalytic activity">
    <reaction evidence="15 16">
        <text>tRNA(Met) + L-methionine + ATP = L-methionyl-tRNA(Met) + AMP + diphosphate</text>
        <dbReference type="Rhea" id="RHEA:13481"/>
        <dbReference type="Rhea" id="RHEA-COMP:9667"/>
        <dbReference type="Rhea" id="RHEA-COMP:9698"/>
        <dbReference type="ChEBI" id="CHEBI:30616"/>
        <dbReference type="ChEBI" id="CHEBI:33019"/>
        <dbReference type="ChEBI" id="CHEBI:57844"/>
        <dbReference type="ChEBI" id="CHEBI:78442"/>
        <dbReference type="ChEBI" id="CHEBI:78530"/>
        <dbReference type="ChEBI" id="CHEBI:456215"/>
        <dbReference type="EC" id="6.1.1.10"/>
    </reaction>
</comment>
<feature type="binding site" evidence="16">
    <location>
        <position position="344"/>
    </location>
    <ligand>
        <name>ATP</name>
        <dbReference type="ChEBI" id="CHEBI:30616"/>
    </ligand>
</feature>
<dbReference type="PANTHER" id="PTHR45765">
    <property type="entry name" value="METHIONINE--TRNA LIGASE"/>
    <property type="match status" value="1"/>
</dbReference>
<dbReference type="CDD" id="cd00814">
    <property type="entry name" value="MetRS_core"/>
    <property type="match status" value="1"/>
</dbReference>
<dbReference type="EC" id="6.1.1.10" evidence="16"/>
<dbReference type="GO" id="GO:0005524">
    <property type="term" value="F:ATP binding"/>
    <property type="evidence" value="ECO:0007669"/>
    <property type="project" value="UniProtKB-UniRule"/>
</dbReference>
<dbReference type="PRINTS" id="PR01041">
    <property type="entry name" value="TRNASYNTHMET"/>
</dbReference>
<dbReference type="KEGG" id="rhoz:GXP67_17040"/>
<keyword evidence="9 16" id="KW-0547">Nucleotide-binding</keyword>
<dbReference type="Pfam" id="PF19303">
    <property type="entry name" value="Anticodon_3"/>
    <property type="match status" value="1"/>
</dbReference>
<dbReference type="RefSeq" id="WP_162444241.1">
    <property type="nucleotide sequence ID" value="NZ_CP048222.1"/>
</dbReference>
<feature type="binding site" evidence="16">
    <location>
        <position position="148"/>
    </location>
    <ligand>
        <name>Zn(2+)</name>
        <dbReference type="ChEBI" id="CHEBI:29105"/>
    </ligand>
</feature>
<evidence type="ECO:0000256" key="13">
    <source>
        <dbReference type="ARBA" id="ARBA00022917"/>
    </source>
</evidence>
<dbReference type="InterPro" id="IPR029038">
    <property type="entry name" value="MetRS_Zn"/>
</dbReference>
<dbReference type="Gene3D" id="1.10.730.10">
    <property type="entry name" value="Isoleucyl-tRNA Synthetase, Domain 1"/>
    <property type="match status" value="1"/>
</dbReference>